<dbReference type="Proteomes" id="UP001300692">
    <property type="component" value="Unassembled WGS sequence"/>
</dbReference>
<sequence length="75" mass="7687">MIEKLVGILSFTGGVIIVFMGVGVLVIRGVTGEIPEIAEYILMLLIVVFGCSTAAHVITSGLGKGKPGSKGPSDE</sequence>
<dbReference type="EMBL" id="JAOYOD010000001">
    <property type="protein sequence ID" value="MCV9387821.1"/>
    <property type="molecule type" value="Genomic_DNA"/>
</dbReference>
<name>A0ABT3CVT5_9BACT</name>
<keyword evidence="3" id="KW-1185">Reference proteome</keyword>
<evidence type="ECO:0000313" key="3">
    <source>
        <dbReference type="Proteomes" id="UP001300692"/>
    </source>
</evidence>
<keyword evidence="1" id="KW-0472">Membrane</keyword>
<feature type="transmembrane region" description="Helical" evidence="1">
    <location>
        <begin position="6"/>
        <end position="28"/>
    </location>
</feature>
<keyword evidence="1" id="KW-1133">Transmembrane helix</keyword>
<dbReference type="RefSeq" id="WP_264138639.1">
    <property type="nucleotide sequence ID" value="NZ_JAOYOD010000001.1"/>
</dbReference>
<reference evidence="2 3" key="1">
    <citation type="submission" date="2022-10" db="EMBL/GenBank/DDBJ databases">
        <title>Comparative genomics and taxonomic characterization of three novel marine species of genus Reichenbachiella exhibiting antioxidant and polysaccharide degradation activities.</title>
        <authorList>
            <person name="Muhammad N."/>
            <person name="Lee Y.-J."/>
            <person name="Ko J."/>
            <person name="Kim S.-G."/>
        </authorList>
    </citation>
    <scope>NUCLEOTIDE SEQUENCE [LARGE SCALE GENOMIC DNA]</scope>
    <source>
        <strain evidence="2 3">ABR2-5</strain>
    </source>
</reference>
<comment type="caution">
    <text evidence="2">The sequence shown here is derived from an EMBL/GenBank/DDBJ whole genome shotgun (WGS) entry which is preliminary data.</text>
</comment>
<gene>
    <name evidence="2" type="ORF">N7U62_14155</name>
</gene>
<organism evidence="2 3">
    <name type="scientific">Reichenbachiella ulvae</name>
    <dbReference type="NCBI Taxonomy" id="2980104"/>
    <lineage>
        <taxon>Bacteria</taxon>
        <taxon>Pseudomonadati</taxon>
        <taxon>Bacteroidota</taxon>
        <taxon>Cytophagia</taxon>
        <taxon>Cytophagales</taxon>
        <taxon>Reichenbachiellaceae</taxon>
        <taxon>Reichenbachiella</taxon>
    </lineage>
</organism>
<protein>
    <submittedName>
        <fullName evidence="2">Uncharacterized protein</fullName>
    </submittedName>
</protein>
<evidence type="ECO:0000313" key="2">
    <source>
        <dbReference type="EMBL" id="MCV9387821.1"/>
    </source>
</evidence>
<evidence type="ECO:0000256" key="1">
    <source>
        <dbReference type="SAM" id="Phobius"/>
    </source>
</evidence>
<keyword evidence="1" id="KW-0812">Transmembrane</keyword>
<accession>A0ABT3CVT5</accession>
<feature type="transmembrane region" description="Helical" evidence="1">
    <location>
        <begin position="40"/>
        <end position="59"/>
    </location>
</feature>
<proteinExistence type="predicted"/>